<dbReference type="InterPro" id="IPR036754">
    <property type="entry name" value="YbaK/aa-tRNA-synt-asso_dom_sf"/>
</dbReference>
<evidence type="ECO:0000313" key="6">
    <source>
        <dbReference type="EMBL" id="ORI97786.1"/>
    </source>
</evidence>
<feature type="domain" description="YbaK/aminoacyl-tRNA synthetase-associated" evidence="5">
    <location>
        <begin position="39"/>
        <end position="150"/>
    </location>
</feature>
<dbReference type="CDD" id="cd00002">
    <property type="entry name" value="YbaK_deacylase"/>
    <property type="match status" value="1"/>
</dbReference>
<gene>
    <name evidence="6" type="ORF">BMR96_05475</name>
</gene>
<dbReference type="GO" id="GO:0016829">
    <property type="term" value="F:lyase activity"/>
    <property type="evidence" value="ECO:0007669"/>
    <property type="project" value="UniProtKB-KW"/>
</dbReference>
<protein>
    <recommendedName>
        <fullName evidence="4">Cys-tRNA(Pro)/Cys-tRNA(Cys) deacylase</fullName>
        <ecNumber evidence="4">4.2.-.-</ecNumber>
    </recommendedName>
</protein>
<dbReference type="STRING" id="33968.BMS77_01050"/>
<dbReference type="EMBL" id="MPLS01000015">
    <property type="protein sequence ID" value="ORI97786.1"/>
    <property type="molecule type" value="Genomic_DNA"/>
</dbReference>
<sequence>MSKKKMKKTLPEQVMDKHNIPYEALSLNILDKSEAERDAILETFHVKHDDIYKTLAAEGDKTGPIVAVLPITSHLSLKKLAAASGNKKVSMLPLKILQKTTGYIHGANNPVGIWQNKHFPIFFEQTAQNAPYILVSGGELGRSDKINPVDVALLVGASFVDLLEHD</sequence>
<evidence type="ECO:0000256" key="3">
    <source>
        <dbReference type="ARBA" id="ARBA00023239"/>
    </source>
</evidence>
<organism evidence="6 7">
    <name type="scientific">Leuconostoc pseudomesenteroides</name>
    <dbReference type="NCBI Taxonomy" id="33968"/>
    <lineage>
        <taxon>Bacteria</taxon>
        <taxon>Bacillati</taxon>
        <taxon>Bacillota</taxon>
        <taxon>Bacilli</taxon>
        <taxon>Lactobacillales</taxon>
        <taxon>Lactobacillaceae</taxon>
        <taxon>Leuconostoc</taxon>
    </lineage>
</organism>
<dbReference type="InterPro" id="IPR007214">
    <property type="entry name" value="YbaK/aa-tRNA-synth-assoc-dom"/>
</dbReference>
<comment type="caution">
    <text evidence="6">The sequence shown here is derived from an EMBL/GenBank/DDBJ whole genome shotgun (WGS) entry which is preliminary data.</text>
</comment>
<name>A0A1X0VDY2_LEUPS</name>
<dbReference type="eggNOG" id="COG2606">
    <property type="taxonomic scope" value="Bacteria"/>
</dbReference>
<accession>A0A1X0VDY2</accession>
<evidence type="ECO:0000256" key="4">
    <source>
        <dbReference type="PIRNR" id="PIRNR006181"/>
    </source>
</evidence>
<keyword evidence="2 4" id="KW-0648">Protein biosynthesis</keyword>
<dbReference type="InterPro" id="IPR004369">
    <property type="entry name" value="Prolyl-tRNA_editing_YbaK/EbsC"/>
</dbReference>
<evidence type="ECO:0000256" key="2">
    <source>
        <dbReference type="ARBA" id="ARBA00022917"/>
    </source>
</evidence>
<evidence type="ECO:0000259" key="5">
    <source>
        <dbReference type="Pfam" id="PF04073"/>
    </source>
</evidence>
<dbReference type="Proteomes" id="UP000192288">
    <property type="component" value="Unassembled WGS sequence"/>
</dbReference>
<dbReference type="AlphaFoldDB" id="A0A1X0VDY2"/>
<dbReference type="GO" id="GO:0002161">
    <property type="term" value="F:aminoacyl-tRNA deacylase activity"/>
    <property type="evidence" value="ECO:0007669"/>
    <property type="project" value="InterPro"/>
</dbReference>
<dbReference type="RefSeq" id="WP_080518949.1">
    <property type="nucleotide sequence ID" value="NZ_MPLS01000015.1"/>
</dbReference>
<keyword evidence="3 4" id="KW-0456">Lyase</keyword>
<comment type="similarity">
    <text evidence="1 4">Belongs to the prolyl-tRNA editing family. YbaK/EbsC subfamily.</text>
</comment>
<evidence type="ECO:0000256" key="1">
    <source>
        <dbReference type="ARBA" id="ARBA00009798"/>
    </source>
</evidence>
<dbReference type="Gene3D" id="3.90.960.10">
    <property type="entry name" value="YbaK/aminoacyl-tRNA synthetase-associated domain"/>
    <property type="match status" value="1"/>
</dbReference>
<reference evidence="6 7" key="1">
    <citation type="journal article" date="2017" name="Front. Microbiol.">
        <title>Genomic Characterization of Dairy Associated Leuconostoc Species and Diversity of Leuconostocs in Undefined Mixed Mesophilic Starter Cultures.</title>
        <authorList>
            <person name="Frantzen C.A."/>
            <person name="Kot W."/>
            <person name="Pedersen T.B."/>
            <person name="Ardo Y.M."/>
            <person name="Broadbent J.R."/>
            <person name="Neve H."/>
            <person name="Hansen L.H."/>
            <person name="Dal Bello F."/>
            <person name="Ostlie H.M."/>
            <person name="Kleppen H.P."/>
            <person name="Vogensen F.K."/>
            <person name="Holo H."/>
        </authorList>
    </citation>
    <scope>NUCLEOTIDE SEQUENCE [LARGE SCALE GENOMIC DNA]</scope>
    <source>
        <strain evidence="6 7">LMGCF08</strain>
    </source>
</reference>
<dbReference type="GeneID" id="97229476"/>
<dbReference type="SUPFAM" id="SSF55826">
    <property type="entry name" value="YbaK/ProRS associated domain"/>
    <property type="match status" value="1"/>
</dbReference>
<dbReference type="PIRSF" id="PIRSF006181">
    <property type="entry name" value="EbsC_YbaK"/>
    <property type="match status" value="1"/>
</dbReference>
<dbReference type="EC" id="4.2.-.-" evidence="4"/>
<proteinExistence type="inferred from homology"/>
<dbReference type="Pfam" id="PF04073">
    <property type="entry name" value="tRNA_edit"/>
    <property type="match status" value="1"/>
</dbReference>
<evidence type="ECO:0000313" key="7">
    <source>
        <dbReference type="Proteomes" id="UP000192288"/>
    </source>
</evidence>
<dbReference type="GO" id="GO:0006412">
    <property type="term" value="P:translation"/>
    <property type="evidence" value="ECO:0007669"/>
    <property type="project" value="UniProtKB-KW"/>
</dbReference>